<reference evidence="3" key="1">
    <citation type="submission" date="2016-11" db="UniProtKB">
        <authorList>
            <consortium name="WormBaseParasite"/>
        </authorList>
    </citation>
    <scope>IDENTIFICATION</scope>
</reference>
<keyword evidence="1" id="KW-0472">Membrane</keyword>
<evidence type="ECO:0000313" key="2">
    <source>
        <dbReference type="Proteomes" id="UP000095284"/>
    </source>
</evidence>
<evidence type="ECO:0000313" key="3">
    <source>
        <dbReference type="WBParaSite" id="BXY_1492600.1"/>
    </source>
</evidence>
<dbReference type="WBParaSite" id="BXY_1492600.1">
    <property type="protein sequence ID" value="BXY_1492600.1"/>
    <property type="gene ID" value="BXY_1492600"/>
</dbReference>
<keyword evidence="1" id="KW-1133">Transmembrane helix</keyword>
<feature type="transmembrane region" description="Helical" evidence="1">
    <location>
        <begin position="12"/>
        <end position="38"/>
    </location>
</feature>
<name>A0A1I7SPD4_BURXY</name>
<keyword evidence="1" id="KW-0812">Transmembrane</keyword>
<proteinExistence type="predicted"/>
<sequence length="46" mass="5431">MINRCSKSQRRLRFIFFILLDMLCLSAFAGLDLSFVYAGRRAYRLP</sequence>
<accession>A0A1I7SPD4</accession>
<evidence type="ECO:0000256" key="1">
    <source>
        <dbReference type="SAM" id="Phobius"/>
    </source>
</evidence>
<protein>
    <submittedName>
        <fullName evidence="3">Lipoprotein signal peptidase</fullName>
    </submittedName>
</protein>
<dbReference type="Proteomes" id="UP000095284">
    <property type="component" value="Unplaced"/>
</dbReference>
<organism evidence="2 3">
    <name type="scientific">Bursaphelenchus xylophilus</name>
    <name type="common">Pinewood nematode worm</name>
    <name type="synonym">Aphelenchoides xylophilus</name>
    <dbReference type="NCBI Taxonomy" id="6326"/>
    <lineage>
        <taxon>Eukaryota</taxon>
        <taxon>Metazoa</taxon>
        <taxon>Ecdysozoa</taxon>
        <taxon>Nematoda</taxon>
        <taxon>Chromadorea</taxon>
        <taxon>Rhabditida</taxon>
        <taxon>Tylenchina</taxon>
        <taxon>Tylenchomorpha</taxon>
        <taxon>Aphelenchoidea</taxon>
        <taxon>Aphelenchoididae</taxon>
        <taxon>Bursaphelenchus</taxon>
    </lineage>
</organism>
<dbReference type="AlphaFoldDB" id="A0A1I7SPD4"/>